<keyword evidence="4" id="KW-1185">Reference proteome</keyword>
<dbReference type="OrthoDB" id="31218at10239"/>
<feature type="region of interest" description="Disordered" evidence="2">
    <location>
        <begin position="124"/>
        <end position="148"/>
    </location>
</feature>
<accession>A0A1D8QLT8</accession>
<dbReference type="EMBL" id="KU727766">
    <property type="protein sequence ID" value="AOW41922.1"/>
    <property type="molecule type" value="Genomic_DNA"/>
</dbReference>
<feature type="coiled-coil region" evidence="1">
    <location>
        <begin position="229"/>
        <end position="263"/>
    </location>
</feature>
<sequence length="265" mass="30381">MTTTFGNILTVLWEMLPDEWANHPGVWWKIMDTIPLDQQCKNAMLQLIGRWSKNYKQWSTGSLPALKKKIGKTADTMCQMSLPANQLDELKDWLSEWLNEREISEEDLSSYLFTAIKMAVPISTPSTAAPTQTGRAGATSKRSPKRKRTLDDFFESLHPSKRSSEAIGKISQSIFVRKGDEQRSLKSTVPYKDFLLKLQIYPTLSYQAKLKEDHTQAWRTATTRLTITMNENEELNRKVMEVLEVAKEEVLATQEEMEESEGTQE</sequence>
<organism evidence="3 4">
    <name type="scientific">Parus major densovirus</name>
    <dbReference type="NCBI Taxonomy" id="1907771"/>
    <lineage>
        <taxon>Viruses</taxon>
        <taxon>Monodnaviria</taxon>
        <taxon>Shotokuvirae</taxon>
        <taxon>Cossaviricota</taxon>
        <taxon>Quintoviricetes</taxon>
        <taxon>Piccovirales</taxon>
        <taxon>Parvoviridae</taxon>
        <taxon>Densovirinae</taxon>
        <taxon>Blattambidensovirus</taxon>
        <taxon>Blattambidensovirus incertum1</taxon>
    </lineage>
</organism>
<reference evidence="3 4" key="1">
    <citation type="journal article" date="2016" name="Infect. Genet. Evol.">
        <title>Genetic characterization of a densovirus isolated from great tit (Parus major) in China.</title>
        <authorList>
            <person name="Yang W.T."/>
            <person name="Shi S.H."/>
            <person name="Jiang Y.L."/>
            <person name="Zhao L."/>
            <person name="Chen H.L."/>
            <person name="Huang K.Y."/>
            <person name="Yang G.L."/>
            <person name="Wang C.F."/>
        </authorList>
    </citation>
    <scope>NUCLEOTIDE SEQUENCE [LARGE SCALE GENOMIC DNA]</scope>
    <source>
        <strain evidence="3">PmDNV-JL</strain>
    </source>
</reference>
<evidence type="ECO:0000256" key="1">
    <source>
        <dbReference type="SAM" id="Coils"/>
    </source>
</evidence>
<evidence type="ECO:0000256" key="2">
    <source>
        <dbReference type="SAM" id="MobiDB-lite"/>
    </source>
</evidence>
<evidence type="ECO:0000313" key="4">
    <source>
        <dbReference type="Proteomes" id="UP000202665"/>
    </source>
</evidence>
<dbReference type="RefSeq" id="YP_009310054.1">
    <property type="nucleotide sequence ID" value="NC_031450.1"/>
</dbReference>
<feature type="compositionally biased region" description="Polar residues" evidence="2">
    <location>
        <begin position="124"/>
        <end position="134"/>
    </location>
</feature>
<proteinExistence type="predicted"/>
<name>A0A1D8QLT8_9VIRU</name>
<dbReference type="Proteomes" id="UP000202665">
    <property type="component" value="Segment"/>
</dbReference>
<evidence type="ECO:0000313" key="3">
    <source>
        <dbReference type="EMBL" id="AOW41922.1"/>
    </source>
</evidence>
<dbReference type="GeneID" id="29344999"/>
<protein>
    <submittedName>
        <fullName evidence="3">ORF4</fullName>
    </submittedName>
</protein>
<keyword evidence="1" id="KW-0175">Coiled coil</keyword>
<dbReference type="KEGG" id="vg:29344999"/>